<dbReference type="Pfam" id="PF24883">
    <property type="entry name" value="NPHP3_N"/>
    <property type="match status" value="1"/>
</dbReference>
<accession>A0A9P9AIY6</accession>
<dbReference type="SUPFAM" id="SSF52540">
    <property type="entry name" value="P-loop containing nucleoside triphosphate hydrolases"/>
    <property type="match status" value="1"/>
</dbReference>
<evidence type="ECO:0000313" key="5">
    <source>
        <dbReference type="Proteomes" id="UP000777438"/>
    </source>
</evidence>
<dbReference type="PANTHER" id="PTHR10039:SF5">
    <property type="entry name" value="NACHT DOMAIN-CONTAINING PROTEIN"/>
    <property type="match status" value="1"/>
</dbReference>
<keyword evidence="5" id="KW-1185">Reference proteome</keyword>
<organism evidence="4 5">
    <name type="scientific">Thelonectria olida</name>
    <dbReference type="NCBI Taxonomy" id="1576542"/>
    <lineage>
        <taxon>Eukaryota</taxon>
        <taxon>Fungi</taxon>
        <taxon>Dikarya</taxon>
        <taxon>Ascomycota</taxon>
        <taxon>Pezizomycotina</taxon>
        <taxon>Sordariomycetes</taxon>
        <taxon>Hypocreomycetidae</taxon>
        <taxon>Hypocreales</taxon>
        <taxon>Nectriaceae</taxon>
        <taxon>Thelonectria</taxon>
    </lineage>
</organism>
<gene>
    <name evidence="4" type="ORF">B0T10DRAFT_573048</name>
</gene>
<feature type="compositionally biased region" description="Low complexity" evidence="2">
    <location>
        <begin position="1018"/>
        <end position="1035"/>
    </location>
</feature>
<dbReference type="OrthoDB" id="7464126at2759"/>
<comment type="caution">
    <text evidence="4">The sequence shown here is derived from an EMBL/GenBank/DDBJ whole genome shotgun (WGS) entry which is preliminary data.</text>
</comment>
<dbReference type="InterPro" id="IPR056884">
    <property type="entry name" value="NPHP3-like_N"/>
</dbReference>
<dbReference type="Gene3D" id="3.40.50.1820">
    <property type="entry name" value="alpha/beta hydrolase"/>
    <property type="match status" value="1"/>
</dbReference>
<evidence type="ECO:0000256" key="1">
    <source>
        <dbReference type="ARBA" id="ARBA00022737"/>
    </source>
</evidence>
<name>A0A9P9AIY6_9HYPO</name>
<dbReference type="AlphaFoldDB" id="A0A9P9AIY6"/>
<protein>
    <recommendedName>
        <fullName evidence="3">Nephrocystin 3-like N-terminal domain-containing protein</fullName>
    </recommendedName>
</protein>
<reference evidence="4 5" key="1">
    <citation type="journal article" date="2021" name="Nat. Commun.">
        <title>Genetic determinants of endophytism in the Arabidopsis root mycobiome.</title>
        <authorList>
            <person name="Mesny F."/>
            <person name="Miyauchi S."/>
            <person name="Thiergart T."/>
            <person name="Pickel B."/>
            <person name="Atanasova L."/>
            <person name="Karlsson M."/>
            <person name="Huettel B."/>
            <person name="Barry K.W."/>
            <person name="Haridas S."/>
            <person name="Chen C."/>
            <person name="Bauer D."/>
            <person name="Andreopoulos W."/>
            <person name="Pangilinan J."/>
            <person name="LaButti K."/>
            <person name="Riley R."/>
            <person name="Lipzen A."/>
            <person name="Clum A."/>
            <person name="Drula E."/>
            <person name="Henrissat B."/>
            <person name="Kohler A."/>
            <person name="Grigoriev I.V."/>
            <person name="Martin F.M."/>
            <person name="Hacquard S."/>
        </authorList>
    </citation>
    <scope>NUCLEOTIDE SEQUENCE [LARGE SCALE GENOMIC DNA]</scope>
    <source>
        <strain evidence="4 5">MPI-CAGE-CH-0241</strain>
    </source>
</reference>
<proteinExistence type="predicted"/>
<evidence type="ECO:0000313" key="4">
    <source>
        <dbReference type="EMBL" id="KAH6867217.1"/>
    </source>
</evidence>
<dbReference type="Gene3D" id="3.40.50.300">
    <property type="entry name" value="P-loop containing nucleotide triphosphate hydrolases"/>
    <property type="match status" value="1"/>
</dbReference>
<sequence>MATFEWIPATGLTVIYTPEGGAPLVDIVLVHGLKGHPYKTWTAVQAPDQPKQASAPTRTDETAINNERKRRSFRGVMSQWKKSLKVAALSKDDEASVSSANGTEATCPRFFWPGDLLHKDCREARILTYGYDSKITKYMHGGTNNNGIYSHSKDFLFSLQRDHVRDRPLIFLAHSLGGIVVKEMLSQSSTSASADVQNIVESTKSVIFLGTPHRGSQDLSALVEWARSVLSILRMETTSAVLDTLGLKTTDLERAQESFSALWTKYQFQVKTFQEGLSLTGVNLGVLGNKVVPDYSSLIGDHRERAETLQANHMEMFGNELRSVFLSIARSGKKSVLEKEARDWLTNCDIAGVTEAEAKACLRALAFPGMNSRLRSIDRPALQTSRWVFQHESYKNWILAQNWELRQGLLFLKGKPGTGKSTVMKEAFRQTKLLQMQEDISVAAFFFNAKGGDLEHSPVGLYRSLLHQLLLGCPTTLREACQAWDQKDPNCMAWTESELRDLVRAMLSKQLRKRTVIFIDALDECDDDDMRPMAYFWRDLTTFATLSELPLRVCISLRHFPTITICNCLHIAIEEYNLPDISTYVDQKLELGMAAADPQWARELKQKVLAKSNGVFLWVTLVINGLLRHWDEGKGLRYLHQYVNQVPGELEDLFDEIIGSVEPNMNKPLRLHEWHHILAFVKQPKARSLEQWRQSVDYTETDEQLEREIRRISKGLLELSTCLPEDDPDEGFESLSLLGGAGSLDHKHGETRVVQVIHESVRKYFMDGDGFKILKPNSWRRHTIVDGHLSIAKTCLDYLFISELDALVIARERRTCKQQSQEWWNEAILHKPDESNMSRGKEVNVIGRSQQLGGQSKLEFERVLQACKENLNHNVLAWIDYCAQSFENPPSLAPEHGLTRGITMSVHDSAPSTSGTGRSQVLSDHPALLPYAISQLFSHMRRAHFGGVEISSIVDQLKDGRVWNRFVALKEDLPPGITLESYLEVEVLAPGSYDSESEGSEDIRGKEGRKSKRRYRSHSIASFSSASSFSSTRES</sequence>
<dbReference type="Proteomes" id="UP000777438">
    <property type="component" value="Unassembled WGS sequence"/>
</dbReference>
<feature type="region of interest" description="Disordered" evidence="2">
    <location>
        <begin position="45"/>
        <end position="64"/>
    </location>
</feature>
<keyword evidence="1" id="KW-0677">Repeat</keyword>
<evidence type="ECO:0000259" key="3">
    <source>
        <dbReference type="Pfam" id="PF24883"/>
    </source>
</evidence>
<dbReference type="PANTHER" id="PTHR10039">
    <property type="entry name" value="AMELOGENIN"/>
    <property type="match status" value="1"/>
</dbReference>
<feature type="compositionally biased region" description="Polar residues" evidence="2">
    <location>
        <begin position="51"/>
        <end position="64"/>
    </location>
</feature>
<feature type="domain" description="Nephrocystin 3-like N-terminal" evidence="3">
    <location>
        <begin position="384"/>
        <end position="556"/>
    </location>
</feature>
<dbReference type="InterPro" id="IPR029058">
    <property type="entry name" value="AB_hydrolase_fold"/>
</dbReference>
<evidence type="ECO:0000256" key="2">
    <source>
        <dbReference type="SAM" id="MobiDB-lite"/>
    </source>
</evidence>
<feature type="region of interest" description="Disordered" evidence="2">
    <location>
        <begin position="992"/>
        <end position="1035"/>
    </location>
</feature>
<dbReference type="EMBL" id="JAGPYM010000115">
    <property type="protein sequence ID" value="KAH6867217.1"/>
    <property type="molecule type" value="Genomic_DNA"/>
</dbReference>
<dbReference type="SUPFAM" id="SSF53474">
    <property type="entry name" value="alpha/beta-Hydrolases"/>
    <property type="match status" value="1"/>
</dbReference>
<dbReference type="InterPro" id="IPR027417">
    <property type="entry name" value="P-loop_NTPase"/>
</dbReference>